<evidence type="ECO:0000313" key="1">
    <source>
        <dbReference type="EMBL" id="RFA24262.1"/>
    </source>
</evidence>
<name>A0A3E0W7E6_9MICO</name>
<dbReference type="AlphaFoldDB" id="A0A3E0W7E6"/>
<sequence length="59" mass="6433">MIFERVKQTPGIAAEIGGVEENELDGLSRDRMEDCVAATWIRQRCLAPGSIKAVDSLEG</sequence>
<protein>
    <submittedName>
        <fullName evidence="1">Uncharacterized protein</fullName>
    </submittedName>
</protein>
<comment type="caution">
    <text evidence="1">The sequence shown here is derived from an EMBL/GenBank/DDBJ whole genome shotgun (WGS) entry which is preliminary data.</text>
</comment>
<organism evidence="1 2">
    <name type="scientific">Subtercola boreus</name>
    <dbReference type="NCBI Taxonomy" id="120213"/>
    <lineage>
        <taxon>Bacteria</taxon>
        <taxon>Bacillati</taxon>
        <taxon>Actinomycetota</taxon>
        <taxon>Actinomycetes</taxon>
        <taxon>Micrococcales</taxon>
        <taxon>Microbacteriaceae</taxon>
        <taxon>Subtercola</taxon>
    </lineage>
</organism>
<accession>A0A3E0W7E6</accession>
<evidence type="ECO:0000313" key="2">
    <source>
        <dbReference type="Proteomes" id="UP000257080"/>
    </source>
</evidence>
<dbReference type="Proteomes" id="UP000257080">
    <property type="component" value="Unassembled WGS sequence"/>
</dbReference>
<dbReference type="EMBL" id="NBXE01000074">
    <property type="protein sequence ID" value="RFA24262.1"/>
    <property type="molecule type" value="Genomic_DNA"/>
</dbReference>
<proteinExistence type="predicted"/>
<reference evidence="1 2" key="1">
    <citation type="submission" date="2017-04" db="EMBL/GenBank/DDBJ databases">
        <title>Comparative genome analysis of Subtercola boreus.</title>
        <authorList>
            <person name="Cho Y.-J."/>
            <person name="Cho A."/>
            <person name="Kim O.-S."/>
            <person name="Lee J.-I."/>
        </authorList>
    </citation>
    <scope>NUCLEOTIDE SEQUENCE [LARGE SCALE GENOMIC DNA]</scope>
    <source>
        <strain evidence="1 2">P28004</strain>
    </source>
</reference>
<gene>
    <name evidence="1" type="ORF">B7R25_17055</name>
</gene>